<dbReference type="PANTHER" id="PTHR23168">
    <property type="entry name" value="MITOTIC SPINDLE ASSEMBLY CHECKPOINT PROTEIN MAD1 MITOTIC ARREST DEFICIENT-LIKE PROTEIN 1"/>
    <property type="match status" value="1"/>
</dbReference>
<keyword evidence="6" id="KW-0131">Cell cycle</keyword>
<evidence type="ECO:0000313" key="9">
    <source>
        <dbReference type="Proteomes" id="UP000274429"/>
    </source>
</evidence>
<dbReference type="InterPro" id="IPR008672">
    <property type="entry name" value="Mad1"/>
</dbReference>
<dbReference type="AlphaFoldDB" id="A0A0R3X1K6"/>
<feature type="coiled-coil region" evidence="7">
    <location>
        <begin position="191"/>
        <end position="225"/>
    </location>
</feature>
<evidence type="ECO:0000256" key="5">
    <source>
        <dbReference type="ARBA" id="ARBA00023242"/>
    </source>
</evidence>
<evidence type="ECO:0000256" key="6">
    <source>
        <dbReference type="ARBA" id="ARBA00023306"/>
    </source>
</evidence>
<feature type="coiled-coil region" evidence="7">
    <location>
        <begin position="69"/>
        <end position="117"/>
    </location>
</feature>
<keyword evidence="5" id="KW-0539">Nucleus</keyword>
<dbReference type="PANTHER" id="PTHR23168:SF0">
    <property type="entry name" value="MITOTIC SPINDLE ASSEMBLY CHECKPOINT PROTEIN MAD1"/>
    <property type="match status" value="1"/>
</dbReference>
<evidence type="ECO:0000313" key="10">
    <source>
        <dbReference type="WBParaSite" id="TTAC_0000709901-mRNA-1"/>
    </source>
</evidence>
<evidence type="ECO:0000256" key="1">
    <source>
        <dbReference type="ARBA" id="ARBA00004123"/>
    </source>
</evidence>
<feature type="coiled-coil region" evidence="7">
    <location>
        <begin position="251"/>
        <end position="288"/>
    </location>
</feature>
<dbReference type="WBParaSite" id="TTAC_0000709901-mRNA-1">
    <property type="protein sequence ID" value="TTAC_0000709901-mRNA-1"/>
    <property type="gene ID" value="TTAC_0000709901"/>
</dbReference>
<comment type="similarity">
    <text evidence="2">Belongs to the MAD1 family.</text>
</comment>
<organism evidence="10">
    <name type="scientific">Hydatigena taeniaeformis</name>
    <name type="common">Feline tapeworm</name>
    <name type="synonym">Taenia taeniaeformis</name>
    <dbReference type="NCBI Taxonomy" id="6205"/>
    <lineage>
        <taxon>Eukaryota</taxon>
        <taxon>Metazoa</taxon>
        <taxon>Spiralia</taxon>
        <taxon>Lophotrochozoa</taxon>
        <taxon>Platyhelminthes</taxon>
        <taxon>Cestoda</taxon>
        <taxon>Eucestoda</taxon>
        <taxon>Cyclophyllidea</taxon>
        <taxon>Taeniidae</taxon>
        <taxon>Hydatigera</taxon>
    </lineage>
</organism>
<dbReference type="GO" id="GO:0051315">
    <property type="term" value="P:attachment of mitotic spindle microtubules to kinetochore"/>
    <property type="evidence" value="ECO:0007669"/>
    <property type="project" value="TreeGrafter"/>
</dbReference>
<keyword evidence="3" id="KW-0132">Cell division</keyword>
<dbReference type="Gene3D" id="1.20.5.170">
    <property type="match status" value="1"/>
</dbReference>
<dbReference type="GO" id="GO:0051301">
    <property type="term" value="P:cell division"/>
    <property type="evidence" value="ECO:0007669"/>
    <property type="project" value="UniProtKB-KW"/>
</dbReference>
<sequence>MDGDKSVQNSVGLVSIPPLSESRLVMLTLPQQERLLDITEAVGRDVLAAQKHSVETALREAQISAERDLKRARMESSNLASEKADLEVRLKNLEQRLQESNETNEELHKQLEAVKGHAESRIASALAAFKHDDGLAEKVDVMNAEITALRSDLEAKFVETTNLQVKVETLRLDLSISERKRNDLQHICDENEATLKEAESLGNKVKELESANAQLKDQLEQAAHAPGNASSLVSRPDGSGLCLRSSSLLHTTRMEQRMARLEIENMELRRSEAQLVTVRAHLEDLTARLERANEWQERALLAEEKLNSQSSAAVNEAMEGKLTALTQCQRENALLLSEMGQLRSELASTSVELKSLKVKHSELTAEESRLKTMLECFETRFRRLSRRIKILQQERDMYKQFVSSYEDADATLASPAGELVHQFQSMIEHISNSLKVFHQQAESDEAEIERLIDEVAYVSGGARGVSFIDMSSADLAISSTDRQTIQQLRETISELEERLERIERDKQSVEQEIECMRACGAYNPDETRVVHFLANPADTMKRSREEEIISLRKENAQLQQRINILHDRLTRFYESHGQADALESTPDMGEVTMEVVESLKHHQDPLSEIQKLKSQLQTERCRSDRLMETFASVSSELREACGLLFGYNLHVRQSGIYKVQLRPSLLSSTSVSSSTTSAPFIKFKRSEKGLAVMETTLEGESASDFLNHRLPIPLALARLLLLTNGVSNFESMEQSTMLM</sequence>
<dbReference type="EMBL" id="UYWX01020344">
    <property type="protein sequence ID" value="VDM31400.1"/>
    <property type="molecule type" value="Genomic_DNA"/>
</dbReference>
<evidence type="ECO:0000256" key="2">
    <source>
        <dbReference type="ARBA" id="ARBA00008029"/>
    </source>
</evidence>
<reference evidence="8 9" key="2">
    <citation type="submission" date="2018-11" db="EMBL/GenBank/DDBJ databases">
        <authorList>
            <consortium name="Pathogen Informatics"/>
        </authorList>
    </citation>
    <scope>NUCLEOTIDE SEQUENCE [LARGE SCALE GENOMIC DNA]</scope>
</reference>
<comment type="subcellular location">
    <subcellularLocation>
        <location evidence="1">Nucleus</location>
    </subcellularLocation>
</comment>
<evidence type="ECO:0000313" key="8">
    <source>
        <dbReference type="EMBL" id="VDM31400.1"/>
    </source>
</evidence>
<evidence type="ECO:0000256" key="7">
    <source>
        <dbReference type="SAM" id="Coils"/>
    </source>
</evidence>
<name>A0A0R3X1K6_HYDTA</name>
<gene>
    <name evidence="8" type="ORF">TTAC_LOCUS7084</name>
</gene>
<dbReference type="GO" id="GO:0072686">
    <property type="term" value="C:mitotic spindle"/>
    <property type="evidence" value="ECO:0007669"/>
    <property type="project" value="TreeGrafter"/>
</dbReference>
<dbReference type="Pfam" id="PF05557">
    <property type="entry name" value="MAD"/>
    <property type="match status" value="1"/>
</dbReference>
<evidence type="ECO:0000256" key="4">
    <source>
        <dbReference type="ARBA" id="ARBA00022776"/>
    </source>
</evidence>
<dbReference type="Gene3D" id="6.10.250.90">
    <property type="match status" value="1"/>
</dbReference>
<feature type="coiled-coil region" evidence="7">
    <location>
        <begin position="478"/>
        <end position="568"/>
    </location>
</feature>
<accession>A0A0R3X1K6</accession>
<keyword evidence="7" id="KW-0175">Coiled coil</keyword>
<dbReference type="Proteomes" id="UP000274429">
    <property type="component" value="Unassembled WGS sequence"/>
</dbReference>
<keyword evidence="4" id="KW-0498">Mitosis</keyword>
<reference evidence="10" key="1">
    <citation type="submission" date="2017-02" db="UniProtKB">
        <authorList>
            <consortium name="WormBaseParasite"/>
        </authorList>
    </citation>
    <scope>IDENTIFICATION</scope>
</reference>
<dbReference type="GO" id="GO:0007094">
    <property type="term" value="P:mitotic spindle assembly checkpoint signaling"/>
    <property type="evidence" value="ECO:0007669"/>
    <property type="project" value="InterPro"/>
</dbReference>
<evidence type="ECO:0000256" key="3">
    <source>
        <dbReference type="ARBA" id="ARBA00022618"/>
    </source>
</evidence>
<keyword evidence="9" id="KW-1185">Reference proteome</keyword>
<dbReference type="STRING" id="6205.A0A0R3X1K6"/>
<dbReference type="OrthoDB" id="331602at2759"/>
<dbReference type="GO" id="GO:0005635">
    <property type="term" value="C:nuclear envelope"/>
    <property type="evidence" value="ECO:0007669"/>
    <property type="project" value="TreeGrafter"/>
</dbReference>
<dbReference type="SUPFAM" id="SSF75704">
    <property type="entry name" value="Mitotic arrest deficient-like 1, Mad1"/>
    <property type="match status" value="1"/>
</dbReference>
<protein>
    <submittedName>
        <fullName evidence="10">Coiled-coil domain-containing protein 170</fullName>
    </submittedName>
</protein>
<proteinExistence type="inferred from homology"/>
<dbReference type="GO" id="GO:0000776">
    <property type="term" value="C:kinetochore"/>
    <property type="evidence" value="ECO:0007669"/>
    <property type="project" value="TreeGrafter"/>
</dbReference>